<dbReference type="Proteomes" id="UP000624244">
    <property type="component" value="Unassembled WGS sequence"/>
</dbReference>
<comment type="caution">
    <text evidence="2">The sequence shown here is derived from an EMBL/GenBank/DDBJ whole genome shotgun (WGS) entry which is preliminary data.</text>
</comment>
<feature type="transmembrane region" description="Helical" evidence="1">
    <location>
        <begin position="27"/>
        <end position="46"/>
    </location>
</feature>
<dbReference type="AlphaFoldDB" id="A0A8H6E0C4"/>
<accession>A0A8H6E0C4</accession>
<reference evidence="2" key="1">
    <citation type="submission" date="2019-11" db="EMBL/GenBank/DDBJ databases">
        <title>Bipolaris sorokiniana Genome sequencing.</title>
        <authorList>
            <person name="Wang H."/>
        </authorList>
    </citation>
    <scope>NUCLEOTIDE SEQUENCE</scope>
</reference>
<evidence type="ECO:0000256" key="1">
    <source>
        <dbReference type="SAM" id="Phobius"/>
    </source>
</evidence>
<evidence type="ECO:0000313" key="2">
    <source>
        <dbReference type="EMBL" id="KAF5853290.1"/>
    </source>
</evidence>
<name>A0A8H6E0C4_COCSA</name>
<proteinExistence type="predicted"/>
<evidence type="ECO:0000313" key="3">
    <source>
        <dbReference type="Proteomes" id="UP000624244"/>
    </source>
</evidence>
<sequence>MASSELHDVVSTKAKLPDTLSRCCLDGINIAMLTLTFLVFAIRFILRVMGKKAGEAQDILSYIAYVCYVLMVVMYLENDPLYRAESVLRGERPAYQGLREYFVLSFLSQLDGVQPTRGLAVVHDAGMVHRWMTAGQLLFYACLTFWLDMHCKQAKPEFVNHSSTDFVIQYQLFATLRVVQVSTNNGIPKIPDPKWLQMWTTIKTSMAVMIGCGPAFNALCRQSRAQNARRYPISLEDIKKPDLTTRSNGETSQI</sequence>
<dbReference type="EMBL" id="WNKQ01000002">
    <property type="protein sequence ID" value="KAF5853290.1"/>
    <property type="molecule type" value="Genomic_DNA"/>
</dbReference>
<keyword evidence="1" id="KW-1133">Transmembrane helix</keyword>
<feature type="transmembrane region" description="Helical" evidence="1">
    <location>
        <begin position="58"/>
        <end position="76"/>
    </location>
</feature>
<protein>
    <submittedName>
        <fullName evidence="2">Uncharacterized protein</fullName>
    </submittedName>
</protein>
<gene>
    <name evidence="2" type="ORF">GGP41_001829</name>
</gene>
<keyword evidence="1" id="KW-0812">Transmembrane</keyword>
<keyword evidence="1" id="KW-0472">Membrane</keyword>
<organism evidence="2 3">
    <name type="scientific">Cochliobolus sativus</name>
    <name type="common">Common root rot and spot blotch fungus</name>
    <name type="synonym">Bipolaris sorokiniana</name>
    <dbReference type="NCBI Taxonomy" id="45130"/>
    <lineage>
        <taxon>Eukaryota</taxon>
        <taxon>Fungi</taxon>
        <taxon>Dikarya</taxon>
        <taxon>Ascomycota</taxon>
        <taxon>Pezizomycotina</taxon>
        <taxon>Dothideomycetes</taxon>
        <taxon>Pleosporomycetidae</taxon>
        <taxon>Pleosporales</taxon>
        <taxon>Pleosporineae</taxon>
        <taxon>Pleosporaceae</taxon>
        <taxon>Bipolaris</taxon>
    </lineage>
</organism>